<feature type="domain" description="C2H2-type" evidence="10">
    <location>
        <begin position="325"/>
        <end position="352"/>
    </location>
</feature>
<dbReference type="FunFam" id="3.30.160.60:FF:000634">
    <property type="entry name" value="Zinc finger X-chromosomal protein"/>
    <property type="match status" value="1"/>
</dbReference>
<feature type="domain" description="C2H2-type" evidence="10">
    <location>
        <begin position="270"/>
        <end position="298"/>
    </location>
</feature>
<evidence type="ECO:0000259" key="11">
    <source>
        <dbReference type="PROSITE" id="PS51915"/>
    </source>
</evidence>
<evidence type="ECO:0000256" key="6">
    <source>
        <dbReference type="ARBA" id="ARBA00023125"/>
    </source>
</evidence>
<evidence type="ECO:0000256" key="8">
    <source>
        <dbReference type="PROSITE-ProRule" id="PRU00042"/>
    </source>
</evidence>
<feature type="domain" description="C2H2-type" evidence="10">
    <location>
        <begin position="382"/>
        <end position="409"/>
    </location>
</feature>
<keyword evidence="7" id="KW-0539">Nucleus</keyword>
<sequence length="518" mass="61083">MNGEEPKEIEMISISDICRLCANQSEKLIGIYTEDGCSNDLANKMNLYLPIKISETDDLPLQCCWQCASTLLAWHDLVVTTADTDRKLRSCQLVTEKQLLENIYQDTVISEEPSTESISGESNHDENRTKNLFCKFCQENFEHEYLLKKHIKLCHENYETTCNYYCDICKKGYKRKYDLKLHNAKNHTNEDFGLSCHNKNDVIEKTETDENSENDKNKIYFDNVDLQNIICKLCNSKFKQKTLLKNHMLDSHNIKFQRVRRKRNEIGFNFFCEICNKGFTRKFDMETHTKSQHTNVKVDFNPSTRSLNVETLNKCKITDGQEAYYKCDFCGHCFKRSYHLMRHRTIHTGERSYFCHICGKNFRLSTYLKVHIQCFHFGYKRFNCSECSKKFASKSSLTEHMNIHFNRRPFTCEICGKTFRQHSSLKVHKIFHNDDLPFSCTICSKRFKRAQQLKIHVYTHTGEKPYKCKVCEKSFRLSSNLKRHQDCHNKSAFKCEVCACSFSHLKYLNVHRTTHEQI</sequence>
<dbReference type="PANTHER" id="PTHR16515">
    <property type="entry name" value="PR DOMAIN ZINC FINGER PROTEIN"/>
    <property type="match status" value="1"/>
</dbReference>
<dbReference type="SMART" id="SM00868">
    <property type="entry name" value="zf-AD"/>
    <property type="match status" value="2"/>
</dbReference>
<keyword evidence="3" id="KW-0677">Repeat</keyword>
<evidence type="ECO:0000256" key="4">
    <source>
        <dbReference type="ARBA" id="ARBA00022771"/>
    </source>
</evidence>
<dbReference type="Pfam" id="PF00096">
    <property type="entry name" value="zf-C2H2"/>
    <property type="match status" value="6"/>
</dbReference>
<dbReference type="Pfam" id="PF12874">
    <property type="entry name" value="zf-met"/>
    <property type="match status" value="1"/>
</dbReference>
<dbReference type="FunFam" id="3.30.160.60:FF:000358">
    <property type="entry name" value="zinc finger protein 24"/>
    <property type="match status" value="1"/>
</dbReference>
<feature type="binding site" evidence="9">
    <location>
        <position position="21"/>
    </location>
    <ligand>
        <name>Zn(2+)</name>
        <dbReference type="ChEBI" id="CHEBI:29105"/>
    </ligand>
</feature>
<gene>
    <name evidence="12" type="ORF">MELIAE_LOCUS3240</name>
</gene>
<dbReference type="OrthoDB" id="9411774at2759"/>
<feature type="domain" description="C2H2-type" evidence="10">
    <location>
        <begin position="410"/>
        <end position="437"/>
    </location>
</feature>
<feature type="binding site" evidence="9">
    <location>
        <position position="64"/>
    </location>
    <ligand>
        <name>Zn(2+)</name>
        <dbReference type="ChEBI" id="CHEBI:29105"/>
    </ligand>
</feature>
<dbReference type="Proteomes" id="UP001154078">
    <property type="component" value="Chromosome 2"/>
</dbReference>
<keyword evidence="6" id="KW-0238">DNA-binding</keyword>
<evidence type="ECO:0000256" key="5">
    <source>
        <dbReference type="ARBA" id="ARBA00022833"/>
    </source>
</evidence>
<organism evidence="12 13">
    <name type="scientific">Brassicogethes aeneus</name>
    <name type="common">Rape pollen beetle</name>
    <name type="synonym">Meligethes aeneus</name>
    <dbReference type="NCBI Taxonomy" id="1431903"/>
    <lineage>
        <taxon>Eukaryota</taxon>
        <taxon>Metazoa</taxon>
        <taxon>Ecdysozoa</taxon>
        <taxon>Arthropoda</taxon>
        <taxon>Hexapoda</taxon>
        <taxon>Insecta</taxon>
        <taxon>Pterygota</taxon>
        <taxon>Neoptera</taxon>
        <taxon>Endopterygota</taxon>
        <taxon>Coleoptera</taxon>
        <taxon>Polyphaga</taxon>
        <taxon>Cucujiformia</taxon>
        <taxon>Nitidulidae</taxon>
        <taxon>Meligethinae</taxon>
        <taxon>Brassicogethes</taxon>
    </lineage>
</organism>
<evidence type="ECO:0000256" key="3">
    <source>
        <dbReference type="ARBA" id="ARBA00022737"/>
    </source>
</evidence>
<proteinExistence type="predicted"/>
<dbReference type="EMBL" id="OV121133">
    <property type="protein sequence ID" value="CAH0550415.1"/>
    <property type="molecule type" value="Genomic_DNA"/>
</dbReference>
<dbReference type="Gene3D" id="3.40.1800.20">
    <property type="match status" value="1"/>
</dbReference>
<name>A0A9P0AX37_BRAAE</name>
<dbReference type="InterPro" id="IPR036236">
    <property type="entry name" value="Znf_C2H2_sf"/>
</dbReference>
<dbReference type="FunFam" id="3.30.160.60:FF:000110">
    <property type="entry name" value="Zinc finger protein-like"/>
    <property type="match status" value="1"/>
</dbReference>
<dbReference type="InterPro" id="IPR050331">
    <property type="entry name" value="Zinc_finger"/>
</dbReference>
<dbReference type="PROSITE" id="PS00028">
    <property type="entry name" value="ZINC_FINGER_C2H2_1"/>
    <property type="match status" value="11"/>
</dbReference>
<dbReference type="GO" id="GO:0010468">
    <property type="term" value="P:regulation of gene expression"/>
    <property type="evidence" value="ECO:0007669"/>
    <property type="project" value="TreeGrafter"/>
</dbReference>
<feature type="domain" description="C2H2-type" evidence="10">
    <location>
        <begin position="132"/>
        <end position="160"/>
    </location>
</feature>
<dbReference type="SUPFAM" id="SSF57716">
    <property type="entry name" value="Glucocorticoid receptor-like (DNA-binding domain)"/>
    <property type="match status" value="1"/>
</dbReference>
<evidence type="ECO:0000256" key="7">
    <source>
        <dbReference type="ARBA" id="ARBA00023242"/>
    </source>
</evidence>
<keyword evidence="4 8" id="KW-0863">Zinc-finger</keyword>
<dbReference type="SMART" id="SM00355">
    <property type="entry name" value="ZnF_C2H2"/>
    <property type="match status" value="11"/>
</dbReference>
<evidence type="ECO:0000313" key="13">
    <source>
        <dbReference type="Proteomes" id="UP001154078"/>
    </source>
</evidence>
<keyword evidence="5 9" id="KW-0862">Zinc</keyword>
<dbReference type="AlphaFoldDB" id="A0A9P0AX37"/>
<dbReference type="PANTHER" id="PTHR16515:SF49">
    <property type="entry name" value="GASTRULA ZINC FINGER PROTEIN XLCGF49.1-LIKE-RELATED"/>
    <property type="match status" value="1"/>
</dbReference>
<dbReference type="Pfam" id="PF07776">
    <property type="entry name" value="zf-AD"/>
    <property type="match status" value="1"/>
</dbReference>
<dbReference type="GO" id="GO:0008270">
    <property type="term" value="F:zinc ion binding"/>
    <property type="evidence" value="ECO:0007669"/>
    <property type="project" value="UniProtKB-UniRule"/>
</dbReference>
<dbReference type="FunFam" id="3.30.160.60:FF:000145">
    <property type="entry name" value="Zinc finger protein 574"/>
    <property type="match status" value="1"/>
</dbReference>
<dbReference type="PROSITE" id="PS51915">
    <property type="entry name" value="ZAD"/>
    <property type="match status" value="1"/>
</dbReference>
<dbReference type="PROSITE" id="PS50157">
    <property type="entry name" value="ZINC_FINGER_C2H2_2"/>
    <property type="match status" value="10"/>
</dbReference>
<accession>A0A9P0AX37</accession>
<keyword evidence="2 9" id="KW-0479">Metal-binding</keyword>
<dbReference type="SUPFAM" id="SSF57667">
    <property type="entry name" value="beta-beta-alpha zinc fingers"/>
    <property type="match status" value="4"/>
</dbReference>
<dbReference type="GO" id="GO:0005634">
    <property type="term" value="C:nucleus"/>
    <property type="evidence" value="ECO:0007669"/>
    <property type="project" value="UniProtKB-SubCell"/>
</dbReference>
<dbReference type="InterPro" id="IPR013087">
    <property type="entry name" value="Znf_C2H2_type"/>
</dbReference>
<evidence type="ECO:0000256" key="2">
    <source>
        <dbReference type="ARBA" id="ARBA00022723"/>
    </source>
</evidence>
<feature type="domain" description="ZAD" evidence="11">
    <location>
        <begin position="16"/>
        <end position="91"/>
    </location>
</feature>
<dbReference type="GO" id="GO:0003677">
    <property type="term" value="F:DNA binding"/>
    <property type="evidence" value="ECO:0007669"/>
    <property type="project" value="UniProtKB-KW"/>
</dbReference>
<feature type="domain" description="C2H2-type" evidence="10">
    <location>
        <begin position="493"/>
        <end position="518"/>
    </location>
</feature>
<evidence type="ECO:0000259" key="10">
    <source>
        <dbReference type="PROSITE" id="PS50157"/>
    </source>
</evidence>
<protein>
    <submittedName>
        <fullName evidence="12">Uncharacterized protein</fullName>
    </submittedName>
</protein>
<keyword evidence="13" id="KW-1185">Reference proteome</keyword>
<feature type="domain" description="C2H2-type" evidence="10">
    <location>
        <begin position="466"/>
        <end position="493"/>
    </location>
</feature>
<feature type="domain" description="C2H2-type" evidence="10">
    <location>
        <begin position="353"/>
        <end position="381"/>
    </location>
</feature>
<feature type="domain" description="C2H2-type" evidence="10">
    <location>
        <begin position="438"/>
        <end position="465"/>
    </location>
</feature>
<feature type="binding site" evidence="9">
    <location>
        <position position="18"/>
    </location>
    <ligand>
        <name>Zn(2+)</name>
        <dbReference type="ChEBI" id="CHEBI:29105"/>
    </ligand>
</feature>
<evidence type="ECO:0000256" key="1">
    <source>
        <dbReference type="ARBA" id="ARBA00004123"/>
    </source>
</evidence>
<evidence type="ECO:0000256" key="9">
    <source>
        <dbReference type="PROSITE-ProRule" id="PRU01263"/>
    </source>
</evidence>
<reference evidence="12" key="1">
    <citation type="submission" date="2021-12" db="EMBL/GenBank/DDBJ databases">
        <authorList>
            <person name="King R."/>
        </authorList>
    </citation>
    <scope>NUCLEOTIDE SEQUENCE</scope>
</reference>
<dbReference type="Gene3D" id="3.30.160.60">
    <property type="entry name" value="Classic Zinc Finger"/>
    <property type="match status" value="8"/>
</dbReference>
<evidence type="ECO:0000313" key="12">
    <source>
        <dbReference type="EMBL" id="CAH0550415.1"/>
    </source>
</evidence>
<feature type="domain" description="C2H2-type" evidence="10">
    <location>
        <begin position="164"/>
        <end position="192"/>
    </location>
</feature>
<dbReference type="InterPro" id="IPR012934">
    <property type="entry name" value="Znf_AD"/>
</dbReference>
<comment type="subcellular location">
    <subcellularLocation>
        <location evidence="1">Nucleus</location>
    </subcellularLocation>
</comment>
<feature type="binding site" evidence="9">
    <location>
        <position position="67"/>
    </location>
    <ligand>
        <name>Zn(2+)</name>
        <dbReference type="ChEBI" id="CHEBI:29105"/>
    </ligand>
</feature>